<reference evidence="4" key="1">
    <citation type="submission" date="2016-04" db="EMBL/GenBank/DDBJ databases">
        <title>Comparative genomics of biotechnologically important yeasts.</title>
        <authorList>
            <consortium name="DOE Joint Genome Institute"/>
            <person name="Riley R."/>
            <person name="Haridas S."/>
            <person name="Wolfe K.H."/>
            <person name="Lopes M.R."/>
            <person name="Hittinger C.T."/>
            <person name="Goker M."/>
            <person name="Salamov A."/>
            <person name="Wisecaver J."/>
            <person name="Long T.M."/>
            <person name="Aerts A.L."/>
            <person name="Barry K."/>
            <person name="Choi C."/>
            <person name="Clum A."/>
            <person name="Coughlan A.Y."/>
            <person name="Deshpande S."/>
            <person name="Douglass A.P."/>
            <person name="Hanson S.J."/>
            <person name="Klenk H.-P."/>
            <person name="Labutti K."/>
            <person name="Lapidus A."/>
            <person name="Lindquist E."/>
            <person name="Lipzen A."/>
            <person name="Meier-Kolthoff J.P."/>
            <person name="Ohm R.A."/>
            <person name="Otillar R.P."/>
            <person name="Pangilinan J."/>
            <person name="Peng Y."/>
            <person name="Rokas A."/>
            <person name="Rosa C.A."/>
            <person name="Scheuner C."/>
            <person name="Sibirny A.A."/>
            <person name="Slot J.C."/>
            <person name="Stielow J.B."/>
            <person name="Sun H."/>
            <person name="Kurtzman C.P."/>
            <person name="Blackwell M."/>
            <person name="Grigoriev I.V."/>
            <person name="Jeffries T.W."/>
        </authorList>
    </citation>
    <scope>NUCLEOTIDE SEQUENCE [LARGE SCALE GENOMIC DNA]</scope>
    <source>
        <strain evidence="4">NRRL YB-2248</strain>
    </source>
</reference>
<name>A0A1E4SVH2_9ASCO</name>
<dbReference type="HAMAP" id="MF_00755">
    <property type="entry name" value="RNase_P_2"/>
    <property type="match status" value="1"/>
</dbReference>
<keyword evidence="2" id="KW-0819">tRNA processing</keyword>
<dbReference type="PANTHER" id="PTHR15441:SF2">
    <property type="entry name" value="RIBONUCLEASE P_MRP PROTEIN SUBUNIT POP5"/>
    <property type="match status" value="1"/>
</dbReference>
<accession>A0A1E4SVH2</accession>
<dbReference type="STRING" id="983967.A0A1E4SVH2"/>
<dbReference type="GO" id="GO:0030681">
    <property type="term" value="C:multimeric ribonuclease P complex"/>
    <property type="evidence" value="ECO:0007669"/>
    <property type="project" value="TreeGrafter"/>
</dbReference>
<dbReference type="SUPFAM" id="SSF160350">
    <property type="entry name" value="Rnp2-like"/>
    <property type="match status" value="1"/>
</dbReference>
<sequence length="139" mass="15529">MVRLKTRYILFEILYPERSVTSDSYSSRSKTILALHQPTQSSINARILVSLIRSSLSLNFGDIGAASAVSMSLKYFSNKTSTGIIRINRDNYRYIIGALTLIDEIGGEKVIVRCVSVSGSIKKCEDKSVEISKRMMKEV</sequence>
<evidence type="ECO:0000313" key="4">
    <source>
        <dbReference type="Proteomes" id="UP000094801"/>
    </source>
</evidence>
<dbReference type="Proteomes" id="UP000094801">
    <property type="component" value="Unassembled WGS sequence"/>
</dbReference>
<protein>
    <submittedName>
        <fullName evidence="3">Uncharacterized protein</fullName>
    </submittedName>
</protein>
<dbReference type="AlphaFoldDB" id="A0A1E4SVH2"/>
<organism evidence="3 4">
    <name type="scientific">[Candida] arabinofermentans NRRL YB-2248</name>
    <dbReference type="NCBI Taxonomy" id="983967"/>
    <lineage>
        <taxon>Eukaryota</taxon>
        <taxon>Fungi</taxon>
        <taxon>Dikarya</taxon>
        <taxon>Ascomycota</taxon>
        <taxon>Saccharomycotina</taxon>
        <taxon>Pichiomycetes</taxon>
        <taxon>Pichiales</taxon>
        <taxon>Pichiaceae</taxon>
        <taxon>Ogataea</taxon>
        <taxon>Ogataea/Candida clade</taxon>
    </lineage>
</organism>
<dbReference type="InterPro" id="IPR038085">
    <property type="entry name" value="Rnp2-like_sf"/>
</dbReference>
<evidence type="ECO:0000313" key="3">
    <source>
        <dbReference type="EMBL" id="ODV83505.1"/>
    </source>
</evidence>
<dbReference type="GO" id="GO:0000172">
    <property type="term" value="C:ribonuclease MRP complex"/>
    <property type="evidence" value="ECO:0007669"/>
    <property type="project" value="TreeGrafter"/>
</dbReference>
<dbReference type="GO" id="GO:0033204">
    <property type="term" value="F:ribonuclease P RNA binding"/>
    <property type="evidence" value="ECO:0007669"/>
    <property type="project" value="TreeGrafter"/>
</dbReference>
<dbReference type="GO" id="GO:0001682">
    <property type="term" value="P:tRNA 5'-leader removal"/>
    <property type="evidence" value="ECO:0007669"/>
    <property type="project" value="InterPro"/>
</dbReference>
<dbReference type="PANTHER" id="PTHR15441">
    <property type="entry name" value="RIBONUCLEASE P PROTEIN SUBUNIT P14"/>
    <property type="match status" value="1"/>
</dbReference>
<evidence type="ECO:0000256" key="2">
    <source>
        <dbReference type="ARBA" id="ARBA00022694"/>
    </source>
</evidence>
<dbReference type="EMBL" id="KV453863">
    <property type="protein sequence ID" value="ODV83505.1"/>
    <property type="molecule type" value="Genomic_DNA"/>
</dbReference>
<gene>
    <name evidence="3" type="ORF">CANARDRAFT_191358</name>
</gene>
<proteinExistence type="inferred from homology"/>
<dbReference type="GO" id="GO:0005730">
    <property type="term" value="C:nucleolus"/>
    <property type="evidence" value="ECO:0007669"/>
    <property type="project" value="TreeGrafter"/>
</dbReference>
<evidence type="ECO:0000256" key="1">
    <source>
        <dbReference type="ARBA" id="ARBA00010800"/>
    </source>
</evidence>
<dbReference type="Gene3D" id="3.30.70.3250">
    <property type="entry name" value="Ribonuclease P, Pop5 subunit"/>
    <property type="match status" value="1"/>
</dbReference>
<dbReference type="Pfam" id="PF01900">
    <property type="entry name" value="RNase_P_Rpp14"/>
    <property type="match status" value="1"/>
</dbReference>
<dbReference type="InterPro" id="IPR002759">
    <property type="entry name" value="Pop5/Rpp14/Rnp2-like"/>
</dbReference>
<dbReference type="OrthoDB" id="24745at2759"/>
<feature type="non-terminal residue" evidence="3">
    <location>
        <position position="139"/>
    </location>
</feature>
<keyword evidence="4" id="KW-1185">Reference proteome</keyword>
<comment type="similarity">
    <text evidence="1">Belongs to the eukaryotic/archaeal RNase P protein component 2 family.</text>
</comment>